<evidence type="ECO:0000313" key="10">
    <source>
        <dbReference type="EMBL" id="KAB0396031.1"/>
    </source>
</evidence>
<dbReference type="InterPro" id="IPR050391">
    <property type="entry name" value="Mito_Metabolite_Transporter"/>
</dbReference>
<comment type="similarity">
    <text evidence="2 9">Belongs to the mitochondrial carrier (TC 2.A.29) family.</text>
</comment>
<keyword evidence="3 9" id="KW-0813">Transport</keyword>
<feature type="repeat" description="Solcar" evidence="8">
    <location>
        <begin position="65"/>
        <end position="144"/>
    </location>
</feature>
<gene>
    <name evidence="10" type="ORF">E2I00_012910</name>
</gene>
<name>A0A643C729_BALPH</name>
<dbReference type="Pfam" id="PF00153">
    <property type="entry name" value="Mito_carr"/>
    <property type="match status" value="1"/>
</dbReference>
<keyword evidence="6" id="KW-1133">Transmembrane helix</keyword>
<evidence type="ECO:0000256" key="7">
    <source>
        <dbReference type="ARBA" id="ARBA00023136"/>
    </source>
</evidence>
<dbReference type="Proteomes" id="UP000437017">
    <property type="component" value="Unassembled WGS sequence"/>
</dbReference>
<evidence type="ECO:0000256" key="1">
    <source>
        <dbReference type="ARBA" id="ARBA00004141"/>
    </source>
</evidence>
<keyword evidence="5" id="KW-0677">Repeat</keyword>
<evidence type="ECO:0000256" key="5">
    <source>
        <dbReference type="ARBA" id="ARBA00022737"/>
    </source>
</evidence>
<keyword evidence="7 8" id="KW-0472">Membrane</keyword>
<dbReference type="AlphaFoldDB" id="A0A643C729"/>
<comment type="subcellular location">
    <subcellularLocation>
        <location evidence="1">Membrane</location>
        <topology evidence="1">Multi-pass membrane protein</topology>
    </subcellularLocation>
</comment>
<keyword evidence="11" id="KW-1185">Reference proteome</keyword>
<dbReference type="EMBL" id="SGJD01002292">
    <property type="protein sequence ID" value="KAB0396031.1"/>
    <property type="molecule type" value="Genomic_DNA"/>
</dbReference>
<protein>
    <submittedName>
        <fullName evidence="10">Uncharacterized protein</fullName>
    </submittedName>
</protein>
<organism evidence="10 11">
    <name type="scientific">Balaenoptera physalus</name>
    <name type="common">Fin whale</name>
    <name type="synonym">Balaena physalus</name>
    <dbReference type="NCBI Taxonomy" id="9770"/>
    <lineage>
        <taxon>Eukaryota</taxon>
        <taxon>Metazoa</taxon>
        <taxon>Chordata</taxon>
        <taxon>Craniata</taxon>
        <taxon>Vertebrata</taxon>
        <taxon>Euteleostomi</taxon>
        <taxon>Mammalia</taxon>
        <taxon>Eutheria</taxon>
        <taxon>Laurasiatheria</taxon>
        <taxon>Artiodactyla</taxon>
        <taxon>Whippomorpha</taxon>
        <taxon>Cetacea</taxon>
        <taxon>Mysticeti</taxon>
        <taxon>Balaenopteridae</taxon>
        <taxon>Balaenoptera</taxon>
    </lineage>
</organism>
<reference evidence="10 11" key="1">
    <citation type="journal article" date="2019" name="PLoS ONE">
        <title>Genomic analyses reveal an absence of contemporary introgressive admixture between fin whales and blue whales, despite known hybrids.</title>
        <authorList>
            <person name="Westbury M.V."/>
            <person name="Petersen B."/>
            <person name="Lorenzen E.D."/>
        </authorList>
    </citation>
    <scope>NUCLEOTIDE SEQUENCE [LARGE SCALE GENOMIC DNA]</scope>
    <source>
        <strain evidence="10">FinWhale-01</strain>
    </source>
</reference>
<evidence type="ECO:0000256" key="3">
    <source>
        <dbReference type="ARBA" id="ARBA00022448"/>
    </source>
</evidence>
<evidence type="ECO:0000313" key="11">
    <source>
        <dbReference type="Proteomes" id="UP000437017"/>
    </source>
</evidence>
<comment type="caution">
    <text evidence="10">The sequence shown here is derived from an EMBL/GenBank/DDBJ whole genome shotgun (WGS) entry which is preliminary data.</text>
</comment>
<evidence type="ECO:0000256" key="9">
    <source>
        <dbReference type="RuleBase" id="RU000488"/>
    </source>
</evidence>
<dbReference type="Gene3D" id="1.50.40.10">
    <property type="entry name" value="Mitochondrial carrier domain"/>
    <property type="match status" value="1"/>
</dbReference>
<evidence type="ECO:0000256" key="2">
    <source>
        <dbReference type="ARBA" id="ARBA00006375"/>
    </source>
</evidence>
<evidence type="ECO:0000256" key="4">
    <source>
        <dbReference type="ARBA" id="ARBA00022692"/>
    </source>
</evidence>
<sequence>MTYSLTRFAIYETVRDHVTKGSEGPLPFYKKDAERPTPTPWTACTAWPEKGLKKLFSGATMASSRGMLVTVGQGGCATFLCQPLDVLKTRLMNAKGEYQGVLHCAMETAKLGPLAFYKGLVPAGIRLMPHTVLTFVFLEQLRKHFGIKSPGGSAAERCPEPSTCLPCSGPLLPGSGPPPQPAWPAQ</sequence>
<dbReference type="InterPro" id="IPR023395">
    <property type="entry name" value="MCP_dom_sf"/>
</dbReference>
<dbReference type="PROSITE" id="PS50920">
    <property type="entry name" value="SOLCAR"/>
    <property type="match status" value="1"/>
</dbReference>
<evidence type="ECO:0000256" key="6">
    <source>
        <dbReference type="ARBA" id="ARBA00022989"/>
    </source>
</evidence>
<dbReference type="SUPFAM" id="SSF103506">
    <property type="entry name" value="Mitochondrial carrier"/>
    <property type="match status" value="1"/>
</dbReference>
<dbReference type="PANTHER" id="PTHR45618">
    <property type="entry name" value="MITOCHONDRIAL DICARBOXYLATE CARRIER-RELATED"/>
    <property type="match status" value="1"/>
</dbReference>
<dbReference type="InterPro" id="IPR018108">
    <property type="entry name" value="MCP_transmembrane"/>
</dbReference>
<keyword evidence="4 8" id="KW-0812">Transmembrane</keyword>
<proteinExistence type="inferred from homology"/>
<dbReference type="GO" id="GO:0016020">
    <property type="term" value="C:membrane"/>
    <property type="evidence" value="ECO:0007669"/>
    <property type="project" value="UniProtKB-SubCell"/>
</dbReference>
<evidence type="ECO:0000256" key="8">
    <source>
        <dbReference type="PROSITE-ProRule" id="PRU00282"/>
    </source>
</evidence>
<accession>A0A643C729</accession>
<dbReference type="OrthoDB" id="9680936at2759"/>